<feature type="transmembrane region" description="Helical" evidence="1">
    <location>
        <begin position="15"/>
        <end position="35"/>
    </location>
</feature>
<dbReference type="SMART" id="SM00267">
    <property type="entry name" value="GGDEF"/>
    <property type="match status" value="1"/>
</dbReference>
<dbReference type="InterPro" id="IPR000160">
    <property type="entry name" value="GGDEF_dom"/>
</dbReference>
<feature type="domain" description="GGDEF" evidence="2">
    <location>
        <begin position="231"/>
        <end position="358"/>
    </location>
</feature>
<comment type="caution">
    <text evidence="3">The sequence shown here is derived from an EMBL/GenBank/DDBJ whole genome shotgun (WGS) entry which is preliminary data.</text>
</comment>
<dbReference type="HOGENOM" id="CLU_773678_0_0_9"/>
<protein>
    <submittedName>
        <fullName evidence="3">Diguanylate cyclase (GGDEF) domain protein</fullName>
    </submittedName>
</protein>
<dbReference type="Gene3D" id="3.30.450.20">
    <property type="entry name" value="PAS domain"/>
    <property type="match status" value="1"/>
</dbReference>
<dbReference type="Gene3D" id="3.30.70.270">
    <property type="match status" value="1"/>
</dbReference>
<organism evidence="3 4">
    <name type="scientific">Streptococcus parauberis NCFD 2020</name>
    <dbReference type="NCBI Taxonomy" id="873447"/>
    <lineage>
        <taxon>Bacteria</taxon>
        <taxon>Bacillati</taxon>
        <taxon>Bacillota</taxon>
        <taxon>Bacilli</taxon>
        <taxon>Lactobacillales</taxon>
        <taxon>Streptococcaceae</taxon>
        <taxon>Streptococcus</taxon>
    </lineage>
</organism>
<dbReference type="PANTHER" id="PTHR45138:SF9">
    <property type="entry name" value="DIGUANYLATE CYCLASE DGCM-RELATED"/>
    <property type="match status" value="1"/>
</dbReference>
<dbReference type="NCBIfam" id="TIGR00254">
    <property type="entry name" value="GGDEF"/>
    <property type="match status" value="1"/>
</dbReference>
<gene>
    <name evidence="3" type="ORF">SPB_1914</name>
</gene>
<keyword evidence="1" id="KW-0472">Membrane</keyword>
<dbReference type="GeneID" id="61421518"/>
<sequence length="358" mass="42402">MFKKNIVPKNYRRKILTTIYGQFLLLFIIFCTLLYLETKDWDQSTLIYLLVAGFVLYFIFFEVKRILSYFEAYENEKTLFQDSFEVLDNVNLYIIDLNYQFLYLNQSNINFMEKYYQVSPKKGDSVSKYLSENHMQLLKENCKQALFSGFQTSQDSFNYNGETIYLYTSYSPVKNRRGQTYAICCITMNVSDQVKEKEKYRELIYQDPLTNVFNRRKMVDYYKDQIQKNNQSTWIFVFDLDNFKQSNDQFGHKIGDQLLIDFANILKMEFPSEAIISRIGGDEFSVLIPDVTYQDVVGIQSNIKMRMDDFEKYGVSVSFGKVFAENTASNDLIYFLDQADKEMYNHKNSQKRVHLSLS</sequence>
<name>F1Z0S0_9STRE</name>
<dbReference type="InterPro" id="IPR029787">
    <property type="entry name" value="Nucleotide_cyclase"/>
</dbReference>
<feature type="transmembrane region" description="Helical" evidence="1">
    <location>
        <begin position="47"/>
        <end position="67"/>
    </location>
</feature>
<reference evidence="3 4" key="1">
    <citation type="submission" date="2011-02" db="EMBL/GenBank/DDBJ databases">
        <authorList>
            <person name="Stanhope M.J."/>
            <person name="Durkin A.S."/>
            <person name="Hostetler J."/>
            <person name="Kim M."/>
            <person name="Radune D."/>
            <person name="Singh I."/>
            <person name="Town C.D."/>
        </authorList>
    </citation>
    <scope>NUCLEOTIDE SEQUENCE [LARGE SCALE GENOMIC DNA]</scope>
    <source>
        <strain evidence="3 4">NCFD 2020</strain>
    </source>
</reference>
<keyword evidence="1" id="KW-0812">Transmembrane</keyword>
<dbReference type="EMBL" id="AEUT02000001">
    <property type="protein sequence ID" value="EGE55155.1"/>
    <property type="molecule type" value="Genomic_DNA"/>
</dbReference>
<dbReference type="Pfam" id="PF00990">
    <property type="entry name" value="GGDEF"/>
    <property type="match status" value="1"/>
</dbReference>
<evidence type="ECO:0000313" key="4">
    <source>
        <dbReference type="Proteomes" id="UP000003732"/>
    </source>
</evidence>
<dbReference type="CDD" id="cd01949">
    <property type="entry name" value="GGDEF"/>
    <property type="match status" value="1"/>
</dbReference>
<dbReference type="InterPro" id="IPR043128">
    <property type="entry name" value="Rev_trsase/Diguanyl_cyclase"/>
</dbReference>
<evidence type="ECO:0000313" key="3">
    <source>
        <dbReference type="EMBL" id="EGE55155.1"/>
    </source>
</evidence>
<dbReference type="eggNOG" id="COG5001">
    <property type="taxonomic scope" value="Bacteria"/>
</dbReference>
<dbReference type="GO" id="GO:0052621">
    <property type="term" value="F:diguanylate cyclase activity"/>
    <property type="evidence" value="ECO:0007669"/>
    <property type="project" value="TreeGrafter"/>
</dbReference>
<keyword evidence="1" id="KW-1133">Transmembrane helix</keyword>
<dbReference type="PANTHER" id="PTHR45138">
    <property type="entry name" value="REGULATORY COMPONENTS OF SENSORY TRANSDUCTION SYSTEM"/>
    <property type="match status" value="1"/>
</dbReference>
<dbReference type="PROSITE" id="PS50887">
    <property type="entry name" value="GGDEF"/>
    <property type="match status" value="1"/>
</dbReference>
<dbReference type="Proteomes" id="UP000003732">
    <property type="component" value="Unassembled WGS sequence"/>
</dbReference>
<dbReference type="SUPFAM" id="SSF55073">
    <property type="entry name" value="Nucleotide cyclase"/>
    <property type="match status" value="1"/>
</dbReference>
<evidence type="ECO:0000259" key="2">
    <source>
        <dbReference type="PROSITE" id="PS50887"/>
    </source>
</evidence>
<dbReference type="SUPFAM" id="SSF55785">
    <property type="entry name" value="PYP-like sensor domain (PAS domain)"/>
    <property type="match status" value="1"/>
</dbReference>
<dbReference type="InterPro" id="IPR050469">
    <property type="entry name" value="Diguanylate_Cyclase"/>
</dbReference>
<dbReference type="RefSeq" id="WP_003106106.1">
    <property type="nucleotide sequence ID" value="NZ_AEUT02000001.1"/>
</dbReference>
<proteinExistence type="predicted"/>
<evidence type="ECO:0000256" key="1">
    <source>
        <dbReference type="SAM" id="Phobius"/>
    </source>
</evidence>
<dbReference type="InterPro" id="IPR035965">
    <property type="entry name" value="PAS-like_dom_sf"/>
</dbReference>
<dbReference type="AlphaFoldDB" id="F1Z0S0"/>
<accession>F1Z0S0</accession>